<feature type="active site" evidence="6">
    <location>
        <position position="95"/>
    </location>
</feature>
<comment type="similarity">
    <text evidence="3 7">Belongs to the peptidase S26 family.</text>
</comment>
<comment type="caution">
    <text evidence="10">The sequence shown here is derived from an EMBL/GenBank/DDBJ whole genome shotgun (WGS) entry which is preliminary data.</text>
</comment>
<evidence type="ECO:0000256" key="7">
    <source>
        <dbReference type="RuleBase" id="RU362042"/>
    </source>
</evidence>
<dbReference type="GO" id="GO:0004252">
    <property type="term" value="F:serine-type endopeptidase activity"/>
    <property type="evidence" value="ECO:0007669"/>
    <property type="project" value="InterPro"/>
</dbReference>
<accession>A0A261F024</accession>
<dbReference type="Gene3D" id="2.10.109.10">
    <property type="entry name" value="Umud Fragment, subunit A"/>
    <property type="match status" value="1"/>
</dbReference>
<evidence type="ECO:0000256" key="3">
    <source>
        <dbReference type="ARBA" id="ARBA00009370"/>
    </source>
</evidence>
<organism evidence="10 11">
    <name type="scientific">Pseudoscardovia radai</name>
    <dbReference type="NCBI Taxonomy" id="987066"/>
    <lineage>
        <taxon>Bacteria</taxon>
        <taxon>Bacillati</taxon>
        <taxon>Actinomycetota</taxon>
        <taxon>Actinomycetes</taxon>
        <taxon>Bifidobacteriales</taxon>
        <taxon>Bifidobacteriaceae</taxon>
        <taxon>Pseudoscardovia</taxon>
    </lineage>
</organism>
<evidence type="ECO:0000259" key="9">
    <source>
        <dbReference type="Pfam" id="PF10502"/>
    </source>
</evidence>
<evidence type="ECO:0000256" key="4">
    <source>
        <dbReference type="ARBA" id="ARBA00013208"/>
    </source>
</evidence>
<sequence length="269" mass="28562">MDDLDTMRAVAGTDDDKREDEGAMTGAASGNGADDGKASGKGSRRRRKKHAQDEDDAQGVGVTLREILNWLVVPVLIVVVLRCFVFGMYVIPSGSMETTLEINDRVVTSRIAAERGDIKRGDVIVFEDPADWLSGTATQDGSDYLIKRVIGLPGDVVACDGDGAPVTVNGMAIDESSYLKAGVEPSEFSFSVTVTDGNLFVMGDNRANSADSRYHRQDGNDGLVPESKVVGVALAVYWPFADMKTLQNHEDVFANVPAASGASSPGGTQ</sequence>
<dbReference type="InterPro" id="IPR019758">
    <property type="entry name" value="Pept_S26A_signal_pept_1_CS"/>
</dbReference>
<name>A0A261F024_9BIFI</name>
<dbReference type="Pfam" id="PF10502">
    <property type="entry name" value="Peptidase_S26"/>
    <property type="match status" value="1"/>
</dbReference>
<dbReference type="InterPro" id="IPR019533">
    <property type="entry name" value="Peptidase_S26"/>
</dbReference>
<dbReference type="EMBL" id="MWWR01000004">
    <property type="protein sequence ID" value="OZG52457.1"/>
    <property type="molecule type" value="Genomic_DNA"/>
</dbReference>
<dbReference type="NCBIfam" id="TIGR02227">
    <property type="entry name" value="sigpep_I_bact"/>
    <property type="match status" value="1"/>
</dbReference>
<feature type="region of interest" description="Disordered" evidence="8">
    <location>
        <begin position="1"/>
        <end position="56"/>
    </location>
</feature>
<dbReference type="GO" id="GO:0005886">
    <property type="term" value="C:plasma membrane"/>
    <property type="evidence" value="ECO:0007669"/>
    <property type="project" value="UniProtKB-SubCell"/>
</dbReference>
<keyword evidence="7" id="KW-0472">Membrane</keyword>
<protein>
    <recommendedName>
        <fullName evidence="4 7">Signal peptidase I</fullName>
        <ecNumber evidence="4 7">3.4.21.89</ecNumber>
    </recommendedName>
</protein>
<comment type="catalytic activity">
    <reaction evidence="1 7">
        <text>Cleavage of hydrophobic, N-terminal signal or leader sequences from secreted and periplasmic proteins.</text>
        <dbReference type="EC" id="3.4.21.89"/>
    </reaction>
</comment>
<dbReference type="SUPFAM" id="SSF51306">
    <property type="entry name" value="LexA/Signal peptidase"/>
    <property type="match status" value="1"/>
</dbReference>
<comment type="subcellular location">
    <subcellularLocation>
        <location evidence="2">Cell membrane</location>
        <topology evidence="2">Single-pass type II membrane protein</topology>
    </subcellularLocation>
    <subcellularLocation>
        <location evidence="7">Membrane</location>
        <topology evidence="7">Single-pass type II membrane protein</topology>
    </subcellularLocation>
</comment>
<feature type="transmembrane region" description="Helical" evidence="7">
    <location>
        <begin position="67"/>
        <end position="91"/>
    </location>
</feature>
<evidence type="ECO:0000313" key="10">
    <source>
        <dbReference type="EMBL" id="OZG52457.1"/>
    </source>
</evidence>
<evidence type="ECO:0000256" key="5">
    <source>
        <dbReference type="ARBA" id="ARBA00022801"/>
    </source>
</evidence>
<dbReference type="PANTHER" id="PTHR43390:SF1">
    <property type="entry name" value="CHLOROPLAST PROCESSING PEPTIDASE"/>
    <property type="match status" value="1"/>
</dbReference>
<dbReference type="EC" id="3.4.21.89" evidence="4 7"/>
<reference evidence="10 11" key="1">
    <citation type="journal article" date="2017" name="BMC Genomics">
        <title>Comparative genomic and phylogenomic analyses of the Bifidobacteriaceae family.</title>
        <authorList>
            <person name="Lugli G.A."/>
            <person name="Milani C."/>
            <person name="Turroni F."/>
            <person name="Duranti S."/>
            <person name="Mancabelli L."/>
            <person name="Mangifesta M."/>
            <person name="Ferrario C."/>
            <person name="Modesto M."/>
            <person name="Mattarelli P."/>
            <person name="Jiri K."/>
            <person name="van Sinderen D."/>
            <person name="Ventura M."/>
        </authorList>
    </citation>
    <scope>NUCLEOTIDE SEQUENCE [LARGE SCALE GENOMIC DNA]</scope>
    <source>
        <strain evidence="10 11">DSM 24742</strain>
    </source>
</reference>
<proteinExistence type="inferred from homology"/>
<keyword evidence="7" id="KW-1133">Transmembrane helix</keyword>
<dbReference type="InterPro" id="IPR000223">
    <property type="entry name" value="Pept_S26A_signal_pept_1"/>
</dbReference>
<evidence type="ECO:0000313" key="11">
    <source>
        <dbReference type="Proteomes" id="UP000216725"/>
    </source>
</evidence>
<evidence type="ECO:0000256" key="2">
    <source>
        <dbReference type="ARBA" id="ARBA00004401"/>
    </source>
</evidence>
<feature type="domain" description="Peptidase S26" evidence="9">
    <location>
        <begin position="65"/>
        <end position="238"/>
    </location>
</feature>
<dbReference type="RefSeq" id="WP_245834854.1">
    <property type="nucleotide sequence ID" value="NZ_MWWR01000004.1"/>
</dbReference>
<dbReference type="PRINTS" id="PR00727">
    <property type="entry name" value="LEADERPTASE"/>
</dbReference>
<evidence type="ECO:0000256" key="1">
    <source>
        <dbReference type="ARBA" id="ARBA00000677"/>
    </source>
</evidence>
<gene>
    <name evidence="10" type="ORF">PSRA_0646</name>
</gene>
<keyword evidence="7" id="KW-0645">Protease</keyword>
<dbReference type="Proteomes" id="UP000216725">
    <property type="component" value="Unassembled WGS sequence"/>
</dbReference>
<dbReference type="GO" id="GO:0009003">
    <property type="term" value="F:signal peptidase activity"/>
    <property type="evidence" value="ECO:0007669"/>
    <property type="project" value="UniProtKB-EC"/>
</dbReference>
<dbReference type="GO" id="GO:0006465">
    <property type="term" value="P:signal peptide processing"/>
    <property type="evidence" value="ECO:0007669"/>
    <property type="project" value="InterPro"/>
</dbReference>
<keyword evidence="11" id="KW-1185">Reference proteome</keyword>
<evidence type="ECO:0000256" key="8">
    <source>
        <dbReference type="SAM" id="MobiDB-lite"/>
    </source>
</evidence>
<keyword evidence="5 7" id="KW-0378">Hydrolase</keyword>
<evidence type="ECO:0000256" key="6">
    <source>
        <dbReference type="PIRSR" id="PIRSR600223-1"/>
    </source>
</evidence>
<feature type="active site" evidence="6">
    <location>
        <position position="147"/>
    </location>
</feature>
<dbReference type="AlphaFoldDB" id="A0A261F024"/>
<dbReference type="InterPro" id="IPR036286">
    <property type="entry name" value="LexA/Signal_pep-like_sf"/>
</dbReference>
<dbReference type="CDD" id="cd06530">
    <property type="entry name" value="S26_SPase_I"/>
    <property type="match status" value="1"/>
</dbReference>
<keyword evidence="7" id="KW-0812">Transmembrane</keyword>
<dbReference type="PROSITE" id="PS00761">
    <property type="entry name" value="SPASE_I_3"/>
    <property type="match status" value="1"/>
</dbReference>
<dbReference type="PANTHER" id="PTHR43390">
    <property type="entry name" value="SIGNAL PEPTIDASE I"/>
    <property type="match status" value="1"/>
</dbReference>